<comment type="caution">
    <text evidence="1">The sequence shown here is derived from an EMBL/GenBank/DDBJ whole genome shotgun (WGS) entry which is preliminary data.</text>
</comment>
<dbReference type="EMBL" id="CAJVPU010016282">
    <property type="protein sequence ID" value="CAG8652170.1"/>
    <property type="molecule type" value="Genomic_DNA"/>
</dbReference>
<feature type="non-terminal residue" evidence="1">
    <location>
        <position position="1"/>
    </location>
</feature>
<sequence>YVNCQIAKYGQWDFVGDSGVSSMHAALSPMTKKILFIDRVELSTRVNISGKLTYSVEYDLDTNEIRPLTTLSNTFCSAGSYLSNAGADATEGITQGFNQIRMFNSCNNGTCDWKNVGTLLAKRWYPTVEQLSDGTLFIIGGSVKGTYVNSEKINVASFETFPSITGTTTVPFPFLNETLPYNLYPCVHLLPDGSLFILANKKSIILDTTTWKIKSTLPDIPGPSRNYPLTGGCTLLPLDFSNNYQPEILVCGGGNNNNNSTDLDDVKGDFSCGRIAPLSNNPTWEMESMPFGRVMPDITILSDANISILNGCYNGTAGFNKCNDPVITPLLYNPKAASGSRFTTMQPSYIPRMYHSIALSIPSGQVLVAGSNPNSKPSSDGAFPTEFRVEMYSPPYLFTKVPQPEITLAPSSLIYGQSFEINYKAYSGTHKVTAKLHNPGFVTHSTHMSQRLVLLEITASDDNRLTLTAPANGSIAPPGPYLLGIVDNDFHRTKRQSNLYTITLQHLKIQQIHIE</sequence>
<reference evidence="1" key="1">
    <citation type="submission" date="2021-06" db="EMBL/GenBank/DDBJ databases">
        <authorList>
            <person name="Kallberg Y."/>
            <person name="Tangrot J."/>
            <person name="Rosling A."/>
        </authorList>
    </citation>
    <scope>NUCLEOTIDE SEQUENCE</scope>
    <source>
        <strain evidence="1">IL203A</strain>
    </source>
</reference>
<evidence type="ECO:0000313" key="2">
    <source>
        <dbReference type="Proteomes" id="UP000789702"/>
    </source>
</evidence>
<evidence type="ECO:0000313" key="1">
    <source>
        <dbReference type="EMBL" id="CAG8652170.1"/>
    </source>
</evidence>
<keyword evidence="2" id="KW-1185">Reference proteome</keyword>
<proteinExistence type="predicted"/>
<name>A0ACA9NIG4_9GLOM</name>
<organism evidence="1 2">
    <name type="scientific">Dentiscutata heterogama</name>
    <dbReference type="NCBI Taxonomy" id="1316150"/>
    <lineage>
        <taxon>Eukaryota</taxon>
        <taxon>Fungi</taxon>
        <taxon>Fungi incertae sedis</taxon>
        <taxon>Mucoromycota</taxon>
        <taxon>Glomeromycotina</taxon>
        <taxon>Glomeromycetes</taxon>
        <taxon>Diversisporales</taxon>
        <taxon>Gigasporaceae</taxon>
        <taxon>Dentiscutata</taxon>
    </lineage>
</organism>
<accession>A0ACA9NIG4</accession>
<dbReference type="Proteomes" id="UP000789702">
    <property type="component" value="Unassembled WGS sequence"/>
</dbReference>
<gene>
    <name evidence="1" type="ORF">DHETER_LOCUS9352</name>
</gene>
<protein>
    <submittedName>
        <fullName evidence="1">7690_t:CDS:1</fullName>
    </submittedName>
</protein>